<feature type="transmembrane region" description="Helical" evidence="1">
    <location>
        <begin position="252"/>
        <end position="273"/>
    </location>
</feature>
<evidence type="ECO:0000313" key="2">
    <source>
        <dbReference type="EMBL" id="EQC38895.1"/>
    </source>
</evidence>
<dbReference type="EMBL" id="JH767140">
    <property type="protein sequence ID" value="EQC38895.1"/>
    <property type="molecule type" value="Genomic_DNA"/>
</dbReference>
<keyword evidence="1" id="KW-1133">Transmembrane helix</keyword>
<feature type="transmembrane region" description="Helical" evidence="1">
    <location>
        <begin position="68"/>
        <end position="90"/>
    </location>
</feature>
<proteinExistence type="predicted"/>
<dbReference type="OMA" id="NDILCTF"/>
<reference evidence="2 3" key="1">
    <citation type="submission" date="2012-04" db="EMBL/GenBank/DDBJ databases">
        <title>The Genome Sequence of Saprolegnia declina VS20.</title>
        <authorList>
            <consortium name="The Broad Institute Genome Sequencing Platform"/>
            <person name="Russ C."/>
            <person name="Nusbaum C."/>
            <person name="Tyler B."/>
            <person name="van West P."/>
            <person name="Dieguez-Uribeondo J."/>
            <person name="de Bruijn I."/>
            <person name="Tripathy S."/>
            <person name="Jiang R."/>
            <person name="Young S.K."/>
            <person name="Zeng Q."/>
            <person name="Gargeya S."/>
            <person name="Fitzgerald M."/>
            <person name="Haas B."/>
            <person name="Abouelleil A."/>
            <person name="Alvarado L."/>
            <person name="Arachchi H.M."/>
            <person name="Berlin A."/>
            <person name="Chapman S.B."/>
            <person name="Goldberg J."/>
            <person name="Griggs A."/>
            <person name="Gujja S."/>
            <person name="Hansen M."/>
            <person name="Howarth C."/>
            <person name="Imamovic A."/>
            <person name="Larimer J."/>
            <person name="McCowen C."/>
            <person name="Montmayeur A."/>
            <person name="Murphy C."/>
            <person name="Neiman D."/>
            <person name="Pearson M."/>
            <person name="Priest M."/>
            <person name="Roberts A."/>
            <person name="Saif S."/>
            <person name="Shea T."/>
            <person name="Sisk P."/>
            <person name="Sykes S."/>
            <person name="Wortman J."/>
            <person name="Nusbaum C."/>
            <person name="Birren B."/>
        </authorList>
    </citation>
    <scope>NUCLEOTIDE SEQUENCE [LARGE SCALE GENOMIC DNA]</scope>
    <source>
        <strain evidence="2 3">VS20</strain>
    </source>
</reference>
<dbReference type="AlphaFoldDB" id="T0QXX1"/>
<gene>
    <name evidence="2" type="ORF">SDRG_03853</name>
</gene>
<dbReference type="VEuPathDB" id="FungiDB:SDRG_03853"/>
<accession>T0QXX1</accession>
<dbReference type="Proteomes" id="UP000030762">
    <property type="component" value="Unassembled WGS sequence"/>
</dbReference>
<feature type="transmembrane region" description="Helical" evidence="1">
    <location>
        <begin position="172"/>
        <end position="193"/>
    </location>
</feature>
<name>T0QXX1_SAPDV</name>
<sequence>MNDILCTFAASRGELLSPTPGTCLTVTFLSLPIANECLWLQRGNDLAMTNHSGDFTLTFALTQYPYPWLLWLKFVTRVVSTSAILHCLWFKYYRHYFSHARFIRQNGHQNNLKKKYVWRYHLIAGDPTVILVTTPVVVGGFFMDLCLSPHVIAASVLKLLQINNITTLLSAALYLFRMVWIAYMSLCVTSYGLKKYRKEHVFAEVDPTLMTVTIVFYGPFIWLLGGFVPYFLEWCQWLLVCIEPAPAERIEIVFVGSVYIVLVAWLPLSYGFAAGYRRSGKPRHDALTNFAGYASFKYNSLKNRALFTVAHPLRTSDAKLGTSYGGLMYALFDWNPRYKAVPTMNLRGADCFLLCYCNDHLASKIRLSLLHALDCNIDDPQRAIRTNPTPSQYPANTLEITQLVSVQGSFALLPSPAQIALSRPREPSLWCI</sequence>
<keyword evidence="1" id="KW-0812">Transmembrane</keyword>
<feature type="transmembrane region" description="Helical" evidence="1">
    <location>
        <begin position="214"/>
        <end position="232"/>
    </location>
</feature>
<evidence type="ECO:0000256" key="1">
    <source>
        <dbReference type="SAM" id="Phobius"/>
    </source>
</evidence>
<dbReference type="OrthoDB" id="71245at2759"/>
<dbReference type="InParanoid" id="T0QXX1"/>
<protein>
    <submittedName>
        <fullName evidence="2">Uncharacterized protein</fullName>
    </submittedName>
</protein>
<dbReference type="RefSeq" id="XP_008607719.1">
    <property type="nucleotide sequence ID" value="XM_008609497.1"/>
</dbReference>
<organism evidence="2 3">
    <name type="scientific">Saprolegnia diclina (strain VS20)</name>
    <dbReference type="NCBI Taxonomy" id="1156394"/>
    <lineage>
        <taxon>Eukaryota</taxon>
        <taxon>Sar</taxon>
        <taxon>Stramenopiles</taxon>
        <taxon>Oomycota</taxon>
        <taxon>Saprolegniomycetes</taxon>
        <taxon>Saprolegniales</taxon>
        <taxon>Saprolegniaceae</taxon>
        <taxon>Saprolegnia</taxon>
    </lineage>
</organism>
<dbReference type="GeneID" id="19944580"/>
<feature type="transmembrane region" description="Helical" evidence="1">
    <location>
        <begin position="129"/>
        <end position="152"/>
    </location>
</feature>
<keyword evidence="3" id="KW-1185">Reference proteome</keyword>
<keyword evidence="1" id="KW-0472">Membrane</keyword>
<evidence type="ECO:0000313" key="3">
    <source>
        <dbReference type="Proteomes" id="UP000030762"/>
    </source>
</evidence>